<keyword evidence="5 7" id="KW-0648">Protein biosynthesis</keyword>
<keyword evidence="6 7" id="KW-0030">Aminoacyl-tRNA synthetase</keyword>
<dbReference type="SUPFAM" id="SSF52374">
    <property type="entry name" value="Nucleotidylyl transferase"/>
    <property type="match status" value="1"/>
</dbReference>
<keyword evidence="11" id="KW-1185">Reference proteome</keyword>
<dbReference type="Pfam" id="PF19269">
    <property type="entry name" value="Anticodon_2"/>
    <property type="match status" value="1"/>
</dbReference>
<proteinExistence type="inferred from homology"/>
<protein>
    <submittedName>
        <fullName evidence="10">Glutamyl-tRNA synthetase</fullName>
    </submittedName>
</protein>
<evidence type="ECO:0000256" key="5">
    <source>
        <dbReference type="ARBA" id="ARBA00022917"/>
    </source>
</evidence>
<evidence type="ECO:0000256" key="4">
    <source>
        <dbReference type="ARBA" id="ARBA00022840"/>
    </source>
</evidence>
<evidence type="ECO:0000313" key="10">
    <source>
        <dbReference type="EMBL" id="TDW90696.1"/>
    </source>
</evidence>
<dbReference type="RefSeq" id="WP_134130598.1">
    <property type="nucleotide sequence ID" value="NZ_SODU01000002.1"/>
</dbReference>
<feature type="domain" description="Glutamyl/glutaminyl-tRNA synthetase class Ib catalytic" evidence="8">
    <location>
        <begin position="36"/>
        <end position="322"/>
    </location>
</feature>
<dbReference type="InterPro" id="IPR045462">
    <property type="entry name" value="aa-tRNA-synth_I_cd-bd"/>
</dbReference>
<evidence type="ECO:0000256" key="3">
    <source>
        <dbReference type="ARBA" id="ARBA00022741"/>
    </source>
</evidence>
<feature type="domain" description="Aminoacyl-tRNA synthetase class I anticodon-binding" evidence="9">
    <location>
        <begin position="513"/>
        <end position="547"/>
    </location>
</feature>
<dbReference type="InterPro" id="IPR049940">
    <property type="entry name" value="GluQ/Sye"/>
</dbReference>
<dbReference type="EMBL" id="SODU01000002">
    <property type="protein sequence ID" value="TDW90696.1"/>
    <property type="molecule type" value="Genomic_DNA"/>
</dbReference>
<dbReference type="InterPro" id="IPR000924">
    <property type="entry name" value="Glu/Gln-tRNA-synth"/>
</dbReference>
<dbReference type="PANTHER" id="PTHR43311">
    <property type="entry name" value="GLUTAMATE--TRNA LIGASE"/>
    <property type="match status" value="1"/>
</dbReference>
<dbReference type="PRINTS" id="PR00987">
    <property type="entry name" value="TRNASYNTHGLU"/>
</dbReference>
<dbReference type="Gene3D" id="3.40.50.620">
    <property type="entry name" value="HUPs"/>
    <property type="match status" value="1"/>
</dbReference>
<dbReference type="SUPFAM" id="SSF48163">
    <property type="entry name" value="An anticodon-binding domain of class I aminoacyl-tRNA synthetases"/>
    <property type="match status" value="1"/>
</dbReference>
<organism evidence="10 11">
    <name type="scientific">Kribbella pratensis</name>
    <dbReference type="NCBI Taxonomy" id="2512112"/>
    <lineage>
        <taxon>Bacteria</taxon>
        <taxon>Bacillati</taxon>
        <taxon>Actinomycetota</taxon>
        <taxon>Actinomycetes</taxon>
        <taxon>Propionibacteriales</taxon>
        <taxon>Kribbellaceae</taxon>
        <taxon>Kribbella</taxon>
    </lineage>
</organism>
<keyword evidence="4 7" id="KW-0067">ATP-binding</keyword>
<gene>
    <name evidence="10" type="ORF">EV137_4519</name>
</gene>
<evidence type="ECO:0000256" key="7">
    <source>
        <dbReference type="RuleBase" id="RU363037"/>
    </source>
</evidence>
<reference evidence="10 11" key="1">
    <citation type="submission" date="2019-03" db="EMBL/GenBank/DDBJ databases">
        <title>Genomic Encyclopedia of Type Strains, Phase III (KMG-III): the genomes of soil and plant-associated and newly described type strains.</title>
        <authorList>
            <person name="Whitman W."/>
        </authorList>
    </citation>
    <scope>NUCLEOTIDE SEQUENCE [LARGE SCALE GENOMIC DNA]</scope>
    <source>
        <strain evidence="10 11">VKMAc-2574</strain>
    </source>
</reference>
<comment type="caution">
    <text evidence="10">The sequence shown here is derived from an EMBL/GenBank/DDBJ whole genome shotgun (WGS) entry which is preliminary data.</text>
</comment>
<dbReference type="Proteomes" id="UP000295060">
    <property type="component" value="Unassembled WGS sequence"/>
</dbReference>
<evidence type="ECO:0000256" key="2">
    <source>
        <dbReference type="ARBA" id="ARBA00022598"/>
    </source>
</evidence>
<dbReference type="InterPro" id="IPR001412">
    <property type="entry name" value="aa-tRNA-synth_I_CS"/>
</dbReference>
<dbReference type="InterPro" id="IPR014729">
    <property type="entry name" value="Rossmann-like_a/b/a_fold"/>
</dbReference>
<evidence type="ECO:0000259" key="9">
    <source>
        <dbReference type="Pfam" id="PF19269"/>
    </source>
</evidence>
<dbReference type="InterPro" id="IPR020751">
    <property type="entry name" value="aa-tRNA-synth_I_codon-bd_sub2"/>
</dbReference>
<evidence type="ECO:0000259" key="8">
    <source>
        <dbReference type="Pfam" id="PF00749"/>
    </source>
</evidence>
<dbReference type="InterPro" id="IPR008925">
    <property type="entry name" value="aa_tRNA-synth_I_cd-bd_sf"/>
</dbReference>
<dbReference type="Gene3D" id="1.10.10.350">
    <property type="match status" value="1"/>
</dbReference>
<evidence type="ECO:0000256" key="6">
    <source>
        <dbReference type="ARBA" id="ARBA00023146"/>
    </source>
</evidence>
<keyword evidence="2 7" id="KW-0436">Ligase</keyword>
<sequence length="550" mass="61003">MLERAVIDGLFPSDLPEPQYWEDRYPQRELPEGAKVTRLGPSPTGFIHIGGVYVGMIDRDISSNTGGVYLVRVEDTDQSREVEGALEQFARAFEYFGISSDEDKDHGAYGPYLQSEREQIYLTYVRHLLRQGKAYLCFATKDELADITSRQQASKVPTGYYGKWATWRDADPSAVAAKLAEGAPYVVRFRTPDDADGQRTSFVDAIRGRLEHEANRNDAVILKASDQSPRLPTYHFAHAVDDHLMRVNLVIRGDEWISSVPLHQQLFAALEFEPITYAHIAPLMKQIPGGKRKLSKRKDPEAGVDFYIGAGYPADAVLYYLRGLANGRLAELPLAEALTTPIDLSLCGVAGPLVDLVKLEDISADHIATLSGQQILDAVRAWAVEYDAELVPVLDKEKDLALRALAVERDGVENPRKDLRKWSDFRPAYGFFFTELFVPVDGPADERLVLLGVAADVVTAFAADLVANYEHLGDPQAWFDQIRTLAGKHRFAPNAKEYKKDPEAYVGSIREASQLVRVAITGATRSPDLHATAQALGAPEVLRRLRALAS</sequence>
<dbReference type="Pfam" id="PF00749">
    <property type="entry name" value="tRNA-synt_1c"/>
    <property type="match status" value="1"/>
</dbReference>
<accession>A0ABY2FH39</accession>
<name>A0ABY2FH39_9ACTN</name>
<dbReference type="PANTHER" id="PTHR43311:SF2">
    <property type="entry name" value="GLUTAMATE--TRNA LIGASE, MITOCHONDRIAL-RELATED"/>
    <property type="match status" value="1"/>
</dbReference>
<keyword evidence="3 7" id="KW-0547">Nucleotide-binding</keyword>
<comment type="similarity">
    <text evidence="1">Belongs to the class-I aminoacyl-tRNA synthetase family. Glutamate--tRNA ligase type 1 subfamily.</text>
</comment>
<evidence type="ECO:0000256" key="1">
    <source>
        <dbReference type="ARBA" id="ARBA00007894"/>
    </source>
</evidence>
<dbReference type="InterPro" id="IPR020058">
    <property type="entry name" value="Glu/Gln-tRNA-synth_Ib_cat-dom"/>
</dbReference>
<dbReference type="PROSITE" id="PS00178">
    <property type="entry name" value="AA_TRNA_LIGASE_I"/>
    <property type="match status" value="1"/>
</dbReference>
<evidence type="ECO:0000313" key="11">
    <source>
        <dbReference type="Proteomes" id="UP000295060"/>
    </source>
</evidence>